<proteinExistence type="predicted"/>
<name>A0A0N1JNP2_PSESX</name>
<evidence type="ECO:0000313" key="1">
    <source>
        <dbReference type="EMBL" id="KPC27875.1"/>
    </source>
</evidence>
<gene>
    <name evidence="1" type="ORF">ABJ99_0373</name>
</gene>
<reference evidence="1 2" key="1">
    <citation type="submission" date="2015-07" db="EMBL/GenBank/DDBJ databases">
        <authorList>
            <person name="Noorani M."/>
        </authorList>
    </citation>
    <scope>NUCLEOTIDE SEQUENCE [LARGE SCALE GENOMIC DNA]</scope>
    <source>
        <strain evidence="1 2">0788_9</strain>
    </source>
</reference>
<evidence type="ECO:0000313" key="2">
    <source>
        <dbReference type="Proteomes" id="UP000037891"/>
    </source>
</evidence>
<organism evidence="1 2">
    <name type="scientific">Pseudomonas syringae pv. cilantro</name>
    <dbReference type="NCBI Taxonomy" id="81035"/>
    <lineage>
        <taxon>Bacteria</taxon>
        <taxon>Pseudomonadati</taxon>
        <taxon>Pseudomonadota</taxon>
        <taxon>Gammaproteobacteria</taxon>
        <taxon>Pseudomonadales</taxon>
        <taxon>Pseudomonadaceae</taxon>
        <taxon>Pseudomonas</taxon>
        <taxon>Pseudomonas syringae</taxon>
    </lineage>
</organism>
<sequence length="52" mass="6356">MGFASRLIDKFSELVSFLELSSFQKWIEYWAINICHRQHAKWTFTTDYIEMH</sequence>
<accession>A0A0N1JNP2</accession>
<protein>
    <submittedName>
        <fullName evidence="1">Uncharacterized protein</fullName>
    </submittedName>
</protein>
<dbReference type="AlphaFoldDB" id="A0A0N1JNP2"/>
<dbReference type="EMBL" id="LGLN01000067">
    <property type="protein sequence ID" value="KPC27875.1"/>
    <property type="molecule type" value="Genomic_DNA"/>
</dbReference>
<comment type="caution">
    <text evidence="1">The sequence shown here is derived from an EMBL/GenBank/DDBJ whole genome shotgun (WGS) entry which is preliminary data.</text>
</comment>
<dbReference type="Proteomes" id="UP000037891">
    <property type="component" value="Unassembled WGS sequence"/>
</dbReference>
<reference evidence="1 2" key="2">
    <citation type="submission" date="2015-10" db="EMBL/GenBank/DDBJ databases">
        <title>Comparative genomics and high-throughput reverse genetic screens identify a new phytobacterial MAMP and an Arabidopsis receptor required for immune elicitation.</title>
        <authorList>
            <person name="Mott G.A."/>
            <person name="Thakur S."/>
            <person name="Wang P.W."/>
            <person name="Desveaux D."/>
            <person name="Guttman D.S."/>
        </authorList>
    </citation>
    <scope>NUCLEOTIDE SEQUENCE [LARGE SCALE GENOMIC DNA]</scope>
    <source>
        <strain evidence="1 2">0788_9</strain>
    </source>
</reference>